<dbReference type="Proteomes" id="UP001597108">
    <property type="component" value="Unassembled WGS sequence"/>
</dbReference>
<dbReference type="EMBL" id="JBHTJT010000051">
    <property type="protein sequence ID" value="MFD0982291.1"/>
    <property type="molecule type" value="Genomic_DNA"/>
</dbReference>
<accession>A0ABW3IWB4</accession>
<sequence length="113" mass="11959">MARTTLMMLTLTGMIAAALPVTAQSADSFPSNKDRKACNYNNPALDALNRLDSIYQNNAPTVEDKNLIVSYANTLIACCEADKSGGSNNNNWKGSTCLCHSPNQASAVTKACG</sequence>
<evidence type="ECO:0000256" key="1">
    <source>
        <dbReference type="SAM" id="SignalP"/>
    </source>
</evidence>
<dbReference type="RefSeq" id="WP_386078019.1">
    <property type="nucleotide sequence ID" value="NZ_JBHTJT010000051.1"/>
</dbReference>
<gene>
    <name evidence="2" type="ORF">ACFQ2S_21870</name>
</gene>
<keyword evidence="3" id="KW-1185">Reference proteome</keyword>
<keyword evidence="1" id="KW-0732">Signal</keyword>
<name>A0ABW3IWB4_9RHOB</name>
<feature type="chain" id="PRO_5046951262" evidence="1">
    <location>
        <begin position="24"/>
        <end position="113"/>
    </location>
</feature>
<reference evidence="3" key="1">
    <citation type="journal article" date="2019" name="Int. J. Syst. Evol. Microbiol.">
        <title>The Global Catalogue of Microorganisms (GCM) 10K type strain sequencing project: providing services to taxonomists for standard genome sequencing and annotation.</title>
        <authorList>
            <consortium name="The Broad Institute Genomics Platform"/>
            <consortium name="The Broad Institute Genome Sequencing Center for Infectious Disease"/>
            <person name="Wu L."/>
            <person name="Ma J."/>
        </authorList>
    </citation>
    <scope>NUCLEOTIDE SEQUENCE [LARGE SCALE GENOMIC DNA]</scope>
    <source>
        <strain evidence="3">CCUG 60524</strain>
    </source>
</reference>
<organism evidence="2 3">
    <name type="scientific">Tropicimonas aquimaris</name>
    <dbReference type="NCBI Taxonomy" id="914152"/>
    <lineage>
        <taxon>Bacteria</taxon>
        <taxon>Pseudomonadati</taxon>
        <taxon>Pseudomonadota</taxon>
        <taxon>Alphaproteobacteria</taxon>
        <taxon>Rhodobacterales</taxon>
        <taxon>Roseobacteraceae</taxon>
        <taxon>Tropicimonas</taxon>
    </lineage>
</organism>
<evidence type="ECO:0000313" key="2">
    <source>
        <dbReference type="EMBL" id="MFD0982291.1"/>
    </source>
</evidence>
<protein>
    <submittedName>
        <fullName evidence="2">Uncharacterized protein</fullName>
    </submittedName>
</protein>
<feature type="signal peptide" evidence="1">
    <location>
        <begin position="1"/>
        <end position="23"/>
    </location>
</feature>
<evidence type="ECO:0000313" key="3">
    <source>
        <dbReference type="Proteomes" id="UP001597108"/>
    </source>
</evidence>
<comment type="caution">
    <text evidence="2">The sequence shown here is derived from an EMBL/GenBank/DDBJ whole genome shotgun (WGS) entry which is preliminary data.</text>
</comment>
<proteinExistence type="predicted"/>